<dbReference type="Gene3D" id="1.10.10.10">
    <property type="entry name" value="Winged helix-like DNA-binding domain superfamily/Winged helix DNA-binding domain"/>
    <property type="match status" value="1"/>
</dbReference>
<dbReference type="Pfam" id="PF04218">
    <property type="entry name" value="CENP-B_N"/>
    <property type="match status" value="1"/>
</dbReference>
<dbReference type="GO" id="GO:0043565">
    <property type="term" value="F:sequence-specific DNA binding"/>
    <property type="evidence" value="ECO:0007669"/>
    <property type="project" value="InterPro"/>
</dbReference>
<dbReference type="InterPro" id="IPR036388">
    <property type="entry name" value="WH-like_DNA-bd_sf"/>
</dbReference>
<dbReference type="PANTHER" id="PTHR33795:SF1">
    <property type="entry name" value="INSERTION ELEMENT IS150 PROTEIN INSJ"/>
    <property type="match status" value="1"/>
</dbReference>
<evidence type="ECO:0000313" key="3">
    <source>
        <dbReference type="Proteomes" id="UP000772186"/>
    </source>
</evidence>
<name>A0A953T7E3_9MOLU</name>
<dbReference type="AlphaFoldDB" id="A0A953T7E3"/>
<dbReference type="RefSeq" id="WP_223644810.1">
    <property type="nucleotide sequence ID" value="NZ_JAIQBY010000031.1"/>
</dbReference>
<evidence type="ECO:0000259" key="1">
    <source>
        <dbReference type="Pfam" id="PF04218"/>
    </source>
</evidence>
<dbReference type="Pfam" id="PF01527">
    <property type="entry name" value="HTH_Tnp_1"/>
    <property type="match status" value="1"/>
</dbReference>
<dbReference type="PANTHER" id="PTHR33795">
    <property type="entry name" value="INSERTION ELEMENT IS150 PROTEIN INSJ"/>
    <property type="match status" value="1"/>
</dbReference>
<evidence type="ECO:0000313" key="2">
    <source>
        <dbReference type="EMBL" id="MBZ4195587.1"/>
    </source>
</evidence>
<sequence length="141" mass="16881">MKLKLKDKLNIIKLLEDDKSKKYIMNLYNISKSTLNIVYSLYKIHGKEGLIRRHKNNKYSYDFKIQIIREVKNGKSMSDIAQKLKINVGLIYSWVKKYSNLNYNCLKRNRGRPRKMKIKNKKHNENIMNPKSWTKKTILGF</sequence>
<dbReference type="InterPro" id="IPR010921">
    <property type="entry name" value="Trp_repressor/repl_initiator"/>
</dbReference>
<protein>
    <submittedName>
        <fullName evidence="2">Helix-turn-helix domain containing protein</fullName>
    </submittedName>
</protein>
<dbReference type="SUPFAM" id="SSF48295">
    <property type="entry name" value="TrpR-like"/>
    <property type="match status" value="1"/>
</dbReference>
<keyword evidence="3" id="KW-1185">Reference proteome</keyword>
<dbReference type="Proteomes" id="UP000772186">
    <property type="component" value="Unassembled WGS sequence"/>
</dbReference>
<dbReference type="InterPro" id="IPR002514">
    <property type="entry name" value="Transposase_8"/>
</dbReference>
<feature type="domain" description="HTH psq-type" evidence="1">
    <location>
        <begin position="3"/>
        <end position="36"/>
    </location>
</feature>
<dbReference type="InterPro" id="IPR052057">
    <property type="entry name" value="IS150/IS1296_orfA-like"/>
</dbReference>
<accession>A0A953T7E3</accession>
<dbReference type="EMBL" id="JAIQBY010000031">
    <property type="protein sequence ID" value="MBZ4195587.1"/>
    <property type="molecule type" value="Genomic_DNA"/>
</dbReference>
<proteinExistence type="predicted"/>
<organism evidence="2 3">
    <name type="scientific">Mycoplasma tauri</name>
    <dbReference type="NCBI Taxonomy" id="547987"/>
    <lineage>
        <taxon>Bacteria</taxon>
        <taxon>Bacillati</taxon>
        <taxon>Mycoplasmatota</taxon>
        <taxon>Mollicutes</taxon>
        <taxon>Mycoplasmataceae</taxon>
        <taxon>Mycoplasma</taxon>
    </lineage>
</organism>
<comment type="caution">
    <text evidence="2">The sequence shown here is derived from an EMBL/GenBank/DDBJ whole genome shotgun (WGS) entry which is preliminary data.</text>
</comment>
<dbReference type="GO" id="GO:0004803">
    <property type="term" value="F:transposase activity"/>
    <property type="evidence" value="ECO:0007669"/>
    <property type="project" value="InterPro"/>
</dbReference>
<gene>
    <name evidence="2" type="ORF">LAD73_02575</name>
</gene>
<reference evidence="2 3" key="1">
    <citation type="submission" date="2021-09" db="EMBL/GenBank/DDBJ databases">
        <title>WGS of Mycoplasma sp. Zaradi2 strains.</title>
        <authorList>
            <person name="Spergser J."/>
        </authorList>
    </citation>
    <scope>NUCLEOTIDE SEQUENCE [LARGE SCALE GENOMIC DNA]</scope>
    <source>
        <strain evidence="2 3">1331</strain>
    </source>
</reference>
<dbReference type="GO" id="GO:0006313">
    <property type="term" value="P:DNA transposition"/>
    <property type="evidence" value="ECO:0007669"/>
    <property type="project" value="InterPro"/>
</dbReference>
<dbReference type="InterPro" id="IPR007889">
    <property type="entry name" value="HTH_Psq"/>
</dbReference>